<gene>
    <name evidence="1" type="ORF">AXF42_Ash006332</name>
</gene>
<accession>A0A2I0AYT6</accession>
<keyword evidence="2" id="KW-1185">Reference proteome</keyword>
<organism evidence="1 2">
    <name type="scientific">Apostasia shenzhenica</name>
    <dbReference type="NCBI Taxonomy" id="1088818"/>
    <lineage>
        <taxon>Eukaryota</taxon>
        <taxon>Viridiplantae</taxon>
        <taxon>Streptophyta</taxon>
        <taxon>Embryophyta</taxon>
        <taxon>Tracheophyta</taxon>
        <taxon>Spermatophyta</taxon>
        <taxon>Magnoliopsida</taxon>
        <taxon>Liliopsida</taxon>
        <taxon>Asparagales</taxon>
        <taxon>Orchidaceae</taxon>
        <taxon>Apostasioideae</taxon>
        <taxon>Apostasia</taxon>
    </lineage>
</organism>
<dbReference type="Proteomes" id="UP000236161">
    <property type="component" value="Unassembled WGS sequence"/>
</dbReference>
<evidence type="ECO:0000313" key="1">
    <source>
        <dbReference type="EMBL" id="PKA60698.1"/>
    </source>
</evidence>
<sequence length="131" mass="14877">MFRRVARVLAPQKWWRNGANGEIFKVLNARFLSLPQKLYFLPSSESRDSQSHLAFFHLYPQKPQLLPSHLALLPTSATPLERRLQQPADPSSVALSSALCSTLRSELSSQWRTEVHNHQRHFSPTLSAASC</sequence>
<dbReference type="AlphaFoldDB" id="A0A2I0AYT6"/>
<dbReference type="EMBL" id="KZ451935">
    <property type="protein sequence ID" value="PKA60698.1"/>
    <property type="molecule type" value="Genomic_DNA"/>
</dbReference>
<evidence type="ECO:0000313" key="2">
    <source>
        <dbReference type="Proteomes" id="UP000236161"/>
    </source>
</evidence>
<name>A0A2I0AYT6_9ASPA</name>
<reference evidence="1 2" key="1">
    <citation type="journal article" date="2017" name="Nature">
        <title>The Apostasia genome and the evolution of orchids.</title>
        <authorList>
            <person name="Zhang G.Q."/>
            <person name="Liu K.W."/>
            <person name="Li Z."/>
            <person name="Lohaus R."/>
            <person name="Hsiao Y.Y."/>
            <person name="Niu S.C."/>
            <person name="Wang J.Y."/>
            <person name="Lin Y.C."/>
            <person name="Xu Q."/>
            <person name="Chen L.J."/>
            <person name="Yoshida K."/>
            <person name="Fujiwara S."/>
            <person name="Wang Z.W."/>
            <person name="Zhang Y.Q."/>
            <person name="Mitsuda N."/>
            <person name="Wang M."/>
            <person name="Liu G.H."/>
            <person name="Pecoraro L."/>
            <person name="Huang H.X."/>
            <person name="Xiao X.J."/>
            <person name="Lin M."/>
            <person name="Wu X.Y."/>
            <person name="Wu W.L."/>
            <person name="Chen Y.Y."/>
            <person name="Chang S.B."/>
            <person name="Sakamoto S."/>
            <person name="Ohme-Takagi M."/>
            <person name="Yagi M."/>
            <person name="Zeng S.J."/>
            <person name="Shen C.Y."/>
            <person name="Yeh C.M."/>
            <person name="Luo Y.B."/>
            <person name="Tsai W.C."/>
            <person name="Van de Peer Y."/>
            <person name="Liu Z.J."/>
        </authorList>
    </citation>
    <scope>NUCLEOTIDE SEQUENCE [LARGE SCALE GENOMIC DNA]</scope>
    <source>
        <strain evidence="2">cv. Shenzhen</strain>
        <tissue evidence="1">Stem</tissue>
    </source>
</reference>
<proteinExistence type="predicted"/>
<protein>
    <submittedName>
        <fullName evidence="1">Uncharacterized protein</fullName>
    </submittedName>
</protein>